<keyword evidence="2" id="KW-1185">Reference proteome</keyword>
<dbReference type="InterPro" id="IPR045682">
    <property type="entry name" value="DUF6193"/>
</dbReference>
<evidence type="ECO:0000313" key="2">
    <source>
        <dbReference type="Proteomes" id="UP001596392"/>
    </source>
</evidence>
<dbReference type="RefSeq" id="WP_376808975.1">
    <property type="nucleotide sequence ID" value="NZ_JBHTAC010000034.1"/>
</dbReference>
<dbReference type="EMBL" id="JBHTAC010000034">
    <property type="protein sequence ID" value="MFC7246117.1"/>
    <property type="molecule type" value="Genomic_DNA"/>
</dbReference>
<accession>A0ABW2H1Z2</accession>
<name>A0ABW2H1Z2_9ACTN</name>
<protein>
    <submittedName>
        <fullName evidence="1">DUF6193 family natural product biosynthesis protein</fullName>
    </submittedName>
</protein>
<comment type="caution">
    <text evidence="1">The sequence shown here is derived from an EMBL/GenBank/DDBJ whole genome shotgun (WGS) entry which is preliminary data.</text>
</comment>
<evidence type="ECO:0000313" key="1">
    <source>
        <dbReference type="EMBL" id="MFC7246117.1"/>
    </source>
</evidence>
<dbReference type="Proteomes" id="UP001596392">
    <property type="component" value="Unassembled WGS sequence"/>
</dbReference>
<reference evidence="2" key="1">
    <citation type="journal article" date="2019" name="Int. J. Syst. Evol. Microbiol.">
        <title>The Global Catalogue of Microorganisms (GCM) 10K type strain sequencing project: providing services to taxonomists for standard genome sequencing and annotation.</title>
        <authorList>
            <consortium name="The Broad Institute Genomics Platform"/>
            <consortium name="The Broad Institute Genome Sequencing Center for Infectious Disease"/>
            <person name="Wu L."/>
            <person name="Ma J."/>
        </authorList>
    </citation>
    <scope>NUCLEOTIDE SEQUENCE [LARGE SCALE GENOMIC DNA]</scope>
    <source>
        <strain evidence="2">CGMCC 1.9106</strain>
    </source>
</reference>
<sequence>MNASSELYADVAAHGSLAAALQAVATASGVSVAVVADERQSLFNATIASAAPHRRPLGVSAGAAKRVWSVNGWSQGISTISGSTTDLAEVVKAALAWSDGATLREIQRAAPFVEVTARGEAAESGPEHVVTGEWEWLLRDADEADWPDYRALITAAHAEPRLRRLYPYTSHWELRFSTTTGFPFSPDVVCLSVSRSSMFRVRGNWTGPFAAEVATAEEAVRIAGDLLPSGLGAAVAGAYSYEE</sequence>
<dbReference type="Pfam" id="PF19692">
    <property type="entry name" value="DUF6193"/>
    <property type="match status" value="1"/>
</dbReference>
<organism evidence="1 2">
    <name type="scientific">Catellatospora aurea</name>
    <dbReference type="NCBI Taxonomy" id="1337874"/>
    <lineage>
        <taxon>Bacteria</taxon>
        <taxon>Bacillati</taxon>
        <taxon>Actinomycetota</taxon>
        <taxon>Actinomycetes</taxon>
        <taxon>Micromonosporales</taxon>
        <taxon>Micromonosporaceae</taxon>
        <taxon>Catellatospora</taxon>
    </lineage>
</organism>
<proteinExistence type="predicted"/>
<gene>
    <name evidence="1" type="ORF">ACFQO7_26880</name>
</gene>